<feature type="transmembrane region" description="Helical" evidence="8">
    <location>
        <begin position="337"/>
        <end position="357"/>
    </location>
</feature>
<dbReference type="PANTHER" id="PTHR33908">
    <property type="entry name" value="MANNOSYLTRANSFERASE YKCB-RELATED"/>
    <property type="match status" value="1"/>
</dbReference>
<feature type="transmembrane region" description="Helical" evidence="8">
    <location>
        <begin position="112"/>
        <end position="131"/>
    </location>
</feature>
<evidence type="ECO:0000256" key="7">
    <source>
        <dbReference type="ARBA" id="ARBA00023136"/>
    </source>
</evidence>
<reference evidence="10" key="1">
    <citation type="submission" date="2017-09" db="EMBL/GenBank/DDBJ databases">
        <title>Depth-based differentiation of microbial function through sediment-hosted aquifers and enrichment of novel symbionts in the deep terrestrial subsurface.</title>
        <authorList>
            <person name="Probst A.J."/>
            <person name="Ladd B."/>
            <person name="Jarett J.K."/>
            <person name="Geller-Mcgrath D.E."/>
            <person name="Sieber C.M.K."/>
            <person name="Emerson J.B."/>
            <person name="Anantharaman K."/>
            <person name="Thomas B.C."/>
            <person name="Malmstrom R."/>
            <person name="Stieglmeier M."/>
            <person name="Klingl A."/>
            <person name="Woyke T."/>
            <person name="Ryan C.M."/>
            <person name="Banfield J.F."/>
        </authorList>
    </citation>
    <scope>NUCLEOTIDE SEQUENCE [LARGE SCALE GENOMIC DNA]</scope>
</reference>
<comment type="subcellular location">
    <subcellularLocation>
        <location evidence="1">Cell membrane</location>
        <topology evidence="1">Multi-pass membrane protein</topology>
    </subcellularLocation>
</comment>
<feature type="transmembrane region" description="Helical" evidence="8">
    <location>
        <begin position="53"/>
        <end position="73"/>
    </location>
</feature>
<dbReference type="EMBL" id="PEYT01000024">
    <property type="protein sequence ID" value="PIS22920.1"/>
    <property type="molecule type" value="Genomic_DNA"/>
</dbReference>
<keyword evidence="2" id="KW-1003">Cell membrane</keyword>
<keyword evidence="7 8" id="KW-0472">Membrane</keyword>
<dbReference type="AlphaFoldDB" id="A0A2H0XDA1"/>
<gene>
    <name evidence="9" type="ORF">COT49_02820</name>
</gene>
<feature type="transmembrane region" description="Helical" evidence="8">
    <location>
        <begin position="138"/>
        <end position="158"/>
    </location>
</feature>
<feature type="transmembrane region" description="Helical" evidence="8">
    <location>
        <begin position="418"/>
        <end position="436"/>
    </location>
</feature>
<evidence type="ECO:0000313" key="9">
    <source>
        <dbReference type="EMBL" id="PIS22920.1"/>
    </source>
</evidence>
<keyword evidence="5 8" id="KW-0812">Transmembrane</keyword>
<dbReference type="GO" id="GO:0005886">
    <property type="term" value="C:plasma membrane"/>
    <property type="evidence" value="ECO:0007669"/>
    <property type="project" value="UniProtKB-SubCell"/>
</dbReference>
<evidence type="ECO:0000256" key="2">
    <source>
        <dbReference type="ARBA" id="ARBA00022475"/>
    </source>
</evidence>
<evidence type="ECO:0000256" key="5">
    <source>
        <dbReference type="ARBA" id="ARBA00022692"/>
    </source>
</evidence>
<feature type="transmembrane region" description="Helical" evidence="8">
    <location>
        <begin position="390"/>
        <end position="411"/>
    </location>
</feature>
<protein>
    <submittedName>
        <fullName evidence="9">Uncharacterized protein</fullName>
    </submittedName>
</protein>
<proteinExistence type="predicted"/>
<keyword evidence="3" id="KW-0328">Glycosyltransferase</keyword>
<name>A0A2H0XDA1_UNCKA</name>
<evidence type="ECO:0000256" key="1">
    <source>
        <dbReference type="ARBA" id="ARBA00004651"/>
    </source>
</evidence>
<feature type="transmembrane region" description="Helical" evidence="8">
    <location>
        <begin position="287"/>
        <end position="305"/>
    </location>
</feature>
<evidence type="ECO:0000256" key="8">
    <source>
        <dbReference type="SAM" id="Phobius"/>
    </source>
</evidence>
<evidence type="ECO:0000256" key="3">
    <source>
        <dbReference type="ARBA" id="ARBA00022676"/>
    </source>
</evidence>
<sequence>MTTLPKIFLREKLLFCGLFLTFVFRFISTQVIPLDSDEVVWSIMADEMTHLRQFFLFFATQNYAGALESYIIIPFQALFGFRLWVLRINTIIWPVLTAVMVYHFVAKFSSKKWGFLAIVLYNLTALENFLVHSKAWANYTFIEFLSLFSFYLLCEWFGSKKARYLLGLGLLTFVSFISNMQFIFTIIIVLGFQLLYAFREMIKKKSFSFLDISILTVASFIYYLFAKKRMIFNPLETLRGKMGFVINDGMIRRFDVSVIAVIGVFLPIFALWSIVRRKNKKINNLKAFLITSVFFFSAFAVYAHFDSFSRVSSGSLDLINSSKFLVSTAFPGYLGRFWPFFISPVFFGLIVALIKITKGQKLELWDFSLLAGFLFPVLFVLSSAPGLSGSIRYLISWWPDVIISTVFFSNFLWKRNRIVRLLPILLLLLWSVFQIGDIKRTTVGYNKERQIQLEYNRRVAGEIAKADAKYCEGDYWKVGPLMFDSGFKFICWADKKETKADYLDFYKERLDPVQRVYQVR</sequence>
<dbReference type="GO" id="GO:0016763">
    <property type="term" value="F:pentosyltransferase activity"/>
    <property type="evidence" value="ECO:0007669"/>
    <property type="project" value="TreeGrafter"/>
</dbReference>
<keyword evidence="4" id="KW-0808">Transferase</keyword>
<evidence type="ECO:0000313" key="10">
    <source>
        <dbReference type="Proteomes" id="UP000230340"/>
    </source>
</evidence>
<organism evidence="9 10">
    <name type="scientific">candidate division WWE3 bacterium CG08_land_8_20_14_0_20_40_13</name>
    <dbReference type="NCBI Taxonomy" id="1975084"/>
    <lineage>
        <taxon>Bacteria</taxon>
        <taxon>Katanobacteria</taxon>
    </lineage>
</organism>
<feature type="transmembrane region" description="Helical" evidence="8">
    <location>
        <begin position="164"/>
        <end position="195"/>
    </location>
</feature>
<evidence type="ECO:0000256" key="4">
    <source>
        <dbReference type="ARBA" id="ARBA00022679"/>
    </source>
</evidence>
<feature type="transmembrane region" description="Helical" evidence="8">
    <location>
        <begin position="207"/>
        <end position="225"/>
    </location>
</feature>
<feature type="transmembrane region" description="Helical" evidence="8">
    <location>
        <begin position="256"/>
        <end position="275"/>
    </location>
</feature>
<dbReference type="PANTHER" id="PTHR33908:SF11">
    <property type="entry name" value="MEMBRANE PROTEIN"/>
    <property type="match status" value="1"/>
</dbReference>
<dbReference type="InterPro" id="IPR050297">
    <property type="entry name" value="LipidA_mod_glycosyltrf_83"/>
</dbReference>
<feature type="transmembrane region" description="Helical" evidence="8">
    <location>
        <begin position="364"/>
        <end position="384"/>
    </location>
</feature>
<dbReference type="Proteomes" id="UP000230340">
    <property type="component" value="Unassembled WGS sequence"/>
</dbReference>
<evidence type="ECO:0000256" key="6">
    <source>
        <dbReference type="ARBA" id="ARBA00022989"/>
    </source>
</evidence>
<feature type="transmembrane region" description="Helical" evidence="8">
    <location>
        <begin position="85"/>
        <end position="106"/>
    </location>
</feature>
<accession>A0A2H0XDA1</accession>
<comment type="caution">
    <text evidence="9">The sequence shown here is derived from an EMBL/GenBank/DDBJ whole genome shotgun (WGS) entry which is preliminary data.</text>
</comment>
<dbReference type="GO" id="GO:0009103">
    <property type="term" value="P:lipopolysaccharide biosynthetic process"/>
    <property type="evidence" value="ECO:0007669"/>
    <property type="project" value="UniProtKB-ARBA"/>
</dbReference>
<keyword evidence="6 8" id="KW-1133">Transmembrane helix</keyword>